<reference evidence="6 8" key="1">
    <citation type="journal article" date="2016" name="Int. J. Syst. Evol. Microbiol.">
        <title>Methanosarcina flavescens sp. nov., a methanogenic archaeon isolated from a full-scale anaerobic digester.</title>
        <authorList>
            <person name="Kern T."/>
            <person name="Fischer M.A."/>
            <person name="Deppenmeier U."/>
            <person name="Schmitz R.A."/>
            <person name="Rother M."/>
        </authorList>
    </citation>
    <scope>NUCLEOTIDE SEQUENCE [LARGE SCALE GENOMIC DNA]</scope>
    <source>
        <strain evidence="6 8">E03.2</strain>
    </source>
</reference>
<gene>
    <name evidence="6" type="ORF">AOB57_000160</name>
    <name evidence="7" type="ORF">GX302_03525</name>
</gene>
<name>A0A660HNI4_9EURY</name>
<reference evidence="7 9" key="3">
    <citation type="journal article" date="2020" name="Biotechnol. Biofuels">
        <title>New insights from the biogas microbiome by comprehensive genome-resolved metagenomics of nearly 1600 species originating from multiple anaerobic digesters.</title>
        <authorList>
            <person name="Campanaro S."/>
            <person name="Treu L."/>
            <person name="Rodriguez-R L.M."/>
            <person name="Kovalovszki A."/>
            <person name="Ziels R.M."/>
            <person name="Maus I."/>
            <person name="Zhu X."/>
            <person name="Kougias P.G."/>
            <person name="Basile A."/>
            <person name="Luo G."/>
            <person name="Schluter A."/>
            <person name="Konstantinidis K.T."/>
            <person name="Angelidaki I."/>
        </authorList>
    </citation>
    <scope>NUCLEOTIDE SEQUENCE [LARGE SCALE GENOMIC DNA]</scope>
    <source>
        <strain evidence="7">AS22ysBPME_46</strain>
    </source>
</reference>
<dbReference type="Proteomes" id="UP000585579">
    <property type="component" value="Unassembled WGS sequence"/>
</dbReference>
<sequence length="294" mass="32004">MVEIEAFTSLFQTTGYIAAIVFVLASTFSAGISLTIQQILDPLHNIKLVLLALVANFIFVPALALVLLYVFSLPRPLAIGLFILGTVAGSPFVLKLTQAARGDVALAAGLMILLMVVTVIYLPVVLPIFFPGIEASAWDLIRSTAEIILIPLALGLLVRTRYEELAEELRPFINEVSNLAFLVLIISYILAYLPSMLRIITETYTLFAGVILTIGSYALGYFLGDPDRSHKQALGFGTAQRNISVALAIAGLNFGDPYVTIMIFFISIVAVILLMFFAQEIGYHHKKGEEAHLG</sequence>
<evidence type="ECO:0000256" key="1">
    <source>
        <dbReference type="ARBA" id="ARBA00004141"/>
    </source>
</evidence>
<dbReference type="Gene3D" id="1.20.1530.20">
    <property type="match status" value="1"/>
</dbReference>
<dbReference type="Proteomes" id="UP000053087">
    <property type="component" value="Chromosome"/>
</dbReference>
<evidence type="ECO:0000256" key="2">
    <source>
        <dbReference type="ARBA" id="ARBA00022692"/>
    </source>
</evidence>
<keyword evidence="4 5" id="KW-0472">Membrane</keyword>
<feature type="transmembrane region" description="Helical" evidence="5">
    <location>
        <begin position="77"/>
        <end position="94"/>
    </location>
</feature>
<feature type="transmembrane region" description="Helical" evidence="5">
    <location>
        <begin position="16"/>
        <end position="36"/>
    </location>
</feature>
<dbReference type="GO" id="GO:0016020">
    <property type="term" value="C:membrane"/>
    <property type="evidence" value="ECO:0007669"/>
    <property type="project" value="UniProtKB-SubCell"/>
</dbReference>
<feature type="transmembrane region" description="Helical" evidence="5">
    <location>
        <begin position="140"/>
        <end position="158"/>
    </location>
</feature>
<proteinExistence type="predicted"/>
<dbReference type="EMBL" id="CP032683">
    <property type="protein sequence ID" value="AYK13837.1"/>
    <property type="molecule type" value="Genomic_DNA"/>
</dbReference>
<feature type="transmembrane region" description="Helical" evidence="5">
    <location>
        <begin position="106"/>
        <end position="128"/>
    </location>
</feature>
<reference evidence="6" key="2">
    <citation type="submission" date="2018-10" db="EMBL/GenBank/DDBJ databases">
        <authorList>
            <person name="Fischer M.A."/>
            <person name="Kern T."/>
            <person name="Deppenmeier U."/>
            <person name="Schmitz R.A."/>
            <person name="Rother M."/>
        </authorList>
    </citation>
    <scope>NUCLEOTIDE SEQUENCE</scope>
    <source>
        <strain evidence="6">E03.2</strain>
    </source>
</reference>
<feature type="transmembrane region" description="Helical" evidence="5">
    <location>
        <begin position="48"/>
        <end position="71"/>
    </location>
</feature>
<organism evidence="6 8">
    <name type="scientific">Methanosarcina flavescens</name>
    <dbReference type="NCBI Taxonomy" id="1715806"/>
    <lineage>
        <taxon>Archaea</taxon>
        <taxon>Methanobacteriati</taxon>
        <taxon>Methanobacteriota</taxon>
        <taxon>Stenosarchaea group</taxon>
        <taxon>Methanomicrobia</taxon>
        <taxon>Methanosarcinales</taxon>
        <taxon>Methanosarcinaceae</taxon>
        <taxon>Methanosarcina</taxon>
    </lineage>
</organism>
<dbReference type="RefSeq" id="WP_054298716.1">
    <property type="nucleotide sequence ID" value="NZ_CP032683.1"/>
</dbReference>
<comment type="subcellular location">
    <subcellularLocation>
        <location evidence="1">Membrane</location>
        <topology evidence="1">Multi-pass membrane protein</topology>
    </subcellularLocation>
</comment>
<feature type="transmembrane region" description="Helical" evidence="5">
    <location>
        <begin position="206"/>
        <end position="224"/>
    </location>
</feature>
<dbReference type="InterPro" id="IPR004710">
    <property type="entry name" value="Bilac:Na_transpt"/>
</dbReference>
<feature type="transmembrane region" description="Helical" evidence="5">
    <location>
        <begin position="258"/>
        <end position="278"/>
    </location>
</feature>
<evidence type="ECO:0000256" key="5">
    <source>
        <dbReference type="SAM" id="Phobius"/>
    </source>
</evidence>
<feature type="transmembrane region" description="Helical" evidence="5">
    <location>
        <begin position="233"/>
        <end position="252"/>
    </location>
</feature>
<dbReference type="Pfam" id="PF01758">
    <property type="entry name" value="SBF"/>
    <property type="match status" value="1"/>
</dbReference>
<dbReference type="KEGG" id="mfz:AOB57_000160"/>
<dbReference type="PANTHER" id="PTHR10361">
    <property type="entry name" value="SODIUM-BILE ACID COTRANSPORTER"/>
    <property type="match status" value="1"/>
</dbReference>
<evidence type="ECO:0000256" key="3">
    <source>
        <dbReference type="ARBA" id="ARBA00022989"/>
    </source>
</evidence>
<keyword evidence="2 5" id="KW-0812">Transmembrane</keyword>
<evidence type="ECO:0000256" key="4">
    <source>
        <dbReference type="ARBA" id="ARBA00023136"/>
    </source>
</evidence>
<feature type="transmembrane region" description="Helical" evidence="5">
    <location>
        <begin position="179"/>
        <end position="200"/>
    </location>
</feature>
<dbReference type="InterPro" id="IPR002657">
    <property type="entry name" value="BilAc:Na_symport/Acr3"/>
</dbReference>
<evidence type="ECO:0000313" key="9">
    <source>
        <dbReference type="Proteomes" id="UP000585579"/>
    </source>
</evidence>
<keyword evidence="8" id="KW-1185">Reference proteome</keyword>
<protein>
    <submittedName>
        <fullName evidence="6">Bile acid:sodium symporter family protein</fullName>
    </submittedName>
</protein>
<dbReference type="PANTHER" id="PTHR10361:SF28">
    <property type="entry name" value="P3 PROTEIN-RELATED"/>
    <property type="match status" value="1"/>
</dbReference>
<keyword evidence="3 5" id="KW-1133">Transmembrane helix</keyword>
<dbReference type="EMBL" id="JAAYQL010000021">
    <property type="protein sequence ID" value="NLK31926.1"/>
    <property type="molecule type" value="Genomic_DNA"/>
</dbReference>
<dbReference type="AlphaFoldDB" id="A0A660HNI4"/>
<evidence type="ECO:0000313" key="6">
    <source>
        <dbReference type="EMBL" id="AYK13837.1"/>
    </source>
</evidence>
<accession>A0A660HNI4</accession>
<dbReference type="OrthoDB" id="111412at2157"/>
<dbReference type="InterPro" id="IPR038770">
    <property type="entry name" value="Na+/solute_symporter_sf"/>
</dbReference>
<evidence type="ECO:0000313" key="7">
    <source>
        <dbReference type="EMBL" id="NLK31926.1"/>
    </source>
</evidence>
<evidence type="ECO:0000313" key="8">
    <source>
        <dbReference type="Proteomes" id="UP000053087"/>
    </source>
</evidence>
<dbReference type="GeneID" id="53686495"/>